<keyword evidence="6" id="KW-0406">Ion transport</keyword>
<dbReference type="GO" id="GO:0034220">
    <property type="term" value="P:monoatomic ion transmembrane transport"/>
    <property type="evidence" value="ECO:0007669"/>
    <property type="project" value="UniProtKB-KW"/>
</dbReference>
<name>A0AAD7SCE7_9TELE</name>
<protein>
    <submittedName>
        <fullName evidence="10">Uncharacterized protein</fullName>
    </submittedName>
</protein>
<feature type="transmembrane region" description="Helical" evidence="9">
    <location>
        <begin position="92"/>
        <end position="113"/>
    </location>
</feature>
<evidence type="ECO:0000256" key="8">
    <source>
        <dbReference type="ARBA" id="ARBA00023303"/>
    </source>
</evidence>
<accession>A0AAD7SCE7</accession>
<comment type="subcellular location">
    <subcellularLocation>
        <location evidence="1">Membrane</location>
        <topology evidence="1">Multi-pass membrane protein</topology>
    </subcellularLocation>
</comment>
<dbReference type="GO" id="GO:1904669">
    <property type="term" value="P:ATP export"/>
    <property type="evidence" value="ECO:0007669"/>
    <property type="project" value="UniProtKB-ARBA"/>
</dbReference>
<organism evidence="10 11">
    <name type="scientific">Aldrovandia affinis</name>
    <dbReference type="NCBI Taxonomy" id="143900"/>
    <lineage>
        <taxon>Eukaryota</taxon>
        <taxon>Metazoa</taxon>
        <taxon>Chordata</taxon>
        <taxon>Craniata</taxon>
        <taxon>Vertebrata</taxon>
        <taxon>Euteleostomi</taxon>
        <taxon>Actinopterygii</taxon>
        <taxon>Neopterygii</taxon>
        <taxon>Teleostei</taxon>
        <taxon>Notacanthiformes</taxon>
        <taxon>Halosauridae</taxon>
        <taxon>Aldrovandia</taxon>
    </lineage>
</organism>
<evidence type="ECO:0000256" key="9">
    <source>
        <dbReference type="SAM" id="Phobius"/>
    </source>
</evidence>
<feature type="transmembrane region" description="Helical" evidence="9">
    <location>
        <begin position="20"/>
        <end position="45"/>
    </location>
</feature>
<evidence type="ECO:0000256" key="3">
    <source>
        <dbReference type="ARBA" id="ARBA00022448"/>
    </source>
</evidence>
<sequence length="261" mass="29282">MTFLMPCREGSSLLTAMKHVVVLVLLPIAGLVVNLMTASTVSICLCSTNTKAVICLCFFGPGLAFLALAVSLQKRKKCFNTKSTLQGLEKAYFWKNIFMSIYPSLYWVAILMLDGRYYSCYSSQCNRKPEERGYYDHDPTINQLSAQSQLIGFVLILVLALLVLLYLCCERCCRPVAWRLEEQCELALHKEREECAGRFALAFAKHKVAQQEVHLYETPLQQDPNKTLISGPAAPGGIPRSLTAKDVFDTINHQPINTIYS</sequence>
<proteinExistence type="inferred from homology"/>
<evidence type="ECO:0000256" key="5">
    <source>
        <dbReference type="ARBA" id="ARBA00022989"/>
    </source>
</evidence>
<evidence type="ECO:0000256" key="7">
    <source>
        <dbReference type="ARBA" id="ARBA00023136"/>
    </source>
</evidence>
<reference evidence="10" key="1">
    <citation type="journal article" date="2023" name="Science">
        <title>Genome structures resolve the early diversification of teleost fishes.</title>
        <authorList>
            <person name="Parey E."/>
            <person name="Louis A."/>
            <person name="Montfort J."/>
            <person name="Bouchez O."/>
            <person name="Roques C."/>
            <person name="Iampietro C."/>
            <person name="Lluch J."/>
            <person name="Castinel A."/>
            <person name="Donnadieu C."/>
            <person name="Desvignes T."/>
            <person name="Floi Bucao C."/>
            <person name="Jouanno E."/>
            <person name="Wen M."/>
            <person name="Mejri S."/>
            <person name="Dirks R."/>
            <person name="Jansen H."/>
            <person name="Henkel C."/>
            <person name="Chen W.J."/>
            <person name="Zahm M."/>
            <person name="Cabau C."/>
            <person name="Klopp C."/>
            <person name="Thompson A.W."/>
            <person name="Robinson-Rechavi M."/>
            <person name="Braasch I."/>
            <person name="Lecointre G."/>
            <person name="Bobe J."/>
            <person name="Postlethwait J.H."/>
            <person name="Berthelot C."/>
            <person name="Roest Crollius H."/>
            <person name="Guiguen Y."/>
        </authorList>
    </citation>
    <scope>NUCLEOTIDE SEQUENCE</scope>
    <source>
        <strain evidence="10">NC1722</strain>
    </source>
</reference>
<evidence type="ECO:0000313" key="10">
    <source>
        <dbReference type="EMBL" id="KAJ8399940.1"/>
    </source>
</evidence>
<comment type="similarity">
    <text evidence="2">Belongs to the CALHM family.</text>
</comment>
<dbReference type="Pfam" id="PF14798">
    <property type="entry name" value="Ca_hom_mod"/>
    <property type="match status" value="1"/>
</dbReference>
<evidence type="ECO:0000313" key="11">
    <source>
        <dbReference type="Proteomes" id="UP001221898"/>
    </source>
</evidence>
<keyword evidence="5 9" id="KW-1133">Transmembrane helix</keyword>
<dbReference type="InterPro" id="IPR029569">
    <property type="entry name" value="CALHM"/>
</dbReference>
<keyword evidence="3" id="KW-0813">Transport</keyword>
<keyword evidence="7 9" id="KW-0472">Membrane</keyword>
<evidence type="ECO:0000256" key="6">
    <source>
        <dbReference type="ARBA" id="ARBA00023065"/>
    </source>
</evidence>
<dbReference type="GO" id="GO:0016020">
    <property type="term" value="C:membrane"/>
    <property type="evidence" value="ECO:0007669"/>
    <property type="project" value="UniProtKB-SubCell"/>
</dbReference>
<dbReference type="AlphaFoldDB" id="A0AAD7SCE7"/>
<evidence type="ECO:0000256" key="4">
    <source>
        <dbReference type="ARBA" id="ARBA00022692"/>
    </source>
</evidence>
<evidence type="ECO:0000256" key="2">
    <source>
        <dbReference type="ARBA" id="ARBA00008497"/>
    </source>
</evidence>
<keyword evidence="11" id="KW-1185">Reference proteome</keyword>
<dbReference type="EMBL" id="JAINUG010000080">
    <property type="protein sequence ID" value="KAJ8399940.1"/>
    <property type="molecule type" value="Genomic_DNA"/>
</dbReference>
<feature type="transmembrane region" description="Helical" evidence="9">
    <location>
        <begin position="150"/>
        <end position="167"/>
    </location>
</feature>
<dbReference type="Proteomes" id="UP001221898">
    <property type="component" value="Unassembled WGS sequence"/>
</dbReference>
<evidence type="ECO:0000256" key="1">
    <source>
        <dbReference type="ARBA" id="ARBA00004141"/>
    </source>
</evidence>
<feature type="transmembrane region" description="Helical" evidence="9">
    <location>
        <begin position="52"/>
        <end position="72"/>
    </location>
</feature>
<comment type="caution">
    <text evidence="10">The sequence shown here is derived from an EMBL/GenBank/DDBJ whole genome shotgun (WGS) entry which is preliminary data.</text>
</comment>
<gene>
    <name evidence="10" type="ORF">AAFF_G00406700</name>
</gene>
<keyword evidence="4 9" id="KW-0812">Transmembrane</keyword>
<keyword evidence="8" id="KW-0407">Ion channel</keyword>